<comment type="caution">
    <text evidence="2">The sequence shown here is derived from an EMBL/GenBank/DDBJ whole genome shotgun (WGS) entry which is preliminary data.</text>
</comment>
<reference evidence="2" key="1">
    <citation type="submission" date="2013-05" db="EMBL/GenBank/DDBJ databases">
        <authorList>
            <person name="Yim A.K.Y."/>
            <person name="Chan T.F."/>
            <person name="Ji K.M."/>
            <person name="Liu X.Y."/>
            <person name="Zhou J.W."/>
            <person name="Li R.Q."/>
            <person name="Yang K.Y."/>
            <person name="Li J."/>
            <person name="Li M."/>
            <person name="Law P.T.W."/>
            <person name="Wu Y.L."/>
            <person name="Cai Z.L."/>
            <person name="Qin H."/>
            <person name="Bao Y."/>
            <person name="Leung R.K.K."/>
            <person name="Ng P.K.S."/>
            <person name="Zou J."/>
            <person name="Zhong X.J."/>
            <person name="Ran P.X."/>
            <person name="Zhong N.S."/>
            <person name="Liu Z.G."/>
            <person name="Tsui S.K.W."/>
        </authorList>
    </citation>
    <scope>NUCLEOTIDE SEQUENCE</scope>
    <source>
        <strain evidence="2">Derf</strain>
        <tissue evidence="2">Whole organism</tissue>
    </source>
</reference>
<keyword evidence="3" id="KW-1185">Reference proteome</keyword>
<gene>
    <name evidence="2" type="ORF">DERF_001052</name>
</gene>
<keyword evidence="1" id="KW-0472">Membrane</keyword>
<evidence type="ECO:0000313" key="3">
    <source>
        <dbReference type="Proteomes" id="UP000790347"/>
    </source>
</evidence>
<proteinExistence type="predicted"/>
<reference evidence="2" key="2">
    <citation type="journal article" date="2022" name="Res Sq">
        <title>Comparative Genomics Reveals Insights into the Divergent Evolution of Astigmatic Mites and Household Pest Adaptations.</title>
        <authorList>
            <person name="Xiong Q."/>
            <person name="Wan A.T.-Y."/>
            <person name="Liu X.-Y."/>
            <person name="Fung C.S.-H."/>
            <person name="Xiao X."/>
            <person name="Malainual N."/>
            <person name="Hou J."/>
            <person name="Wang L."/>
            <person name="Wang M."/>
            <person name="Yang K."/>
            <person name="Cui Y."/>
            <person name="Leung E."/>
            <person name="Nong W."/>
            <person name="Shin S.-K."/>
            <person name="Au S."/>
            <person name="Jeong K.Y."/>
            <person name="Chew F.T."/>
            <person name="Hui J."/>
            <person name="Leung T.F."/>
            <person name="Tungtrongchitr A."/>
            <person name="Zhong N."/>
            <person name="Liu Z."/>
            <person name="Tsui S."/>
        </authorList>
    </citation>
    <scope>NUCLEOTIDE SEQUENCE</scope>
    <source>
        <strain evidence="2">Derf</strain>
        <tissue evidence="2">Whole organism</tissue>
    </source>
</reference>
<protein>
    <submittedName>
        <fullName evidence="2">Uncharacterized protein</fullName>
    </submittedName>
</protein>
<sequence>MFMYTSETVVLPVIHFKCSNCIHIGSDDRNAMIFISTSARLFNIERFGRNRTSLKSSLIPSSMVGIISSMGVVHIYLTIKYRYWCGMLGTKQTD</sequence>
<dbReference type="Proteomes" id="UP000790347">
    <property type="component" value="Unassembled WGS sequence"/>
</dbReference>
<name>A0A922L998_DERFA</name>
<evidence type="ECO:0000256" key="1">
    <source>
        <dbReference type="SAM" id="Phobius"/>
    </source>
</evidence>
<dbReference type="EMBL" id="ASGP02000001">
    <property type="protein sequence ID" value="KAH9527003.1"/>
    <property type="molecule type" value="Genomic_DNA"/>
</dbReference>
<evidence type="ECO:0000313" key="2">
    <source>
        <dbReference type="EMBL" id="KAH9527003.1"/>
    </source>
</evidence>
<accession>A0A922L998</accession>
<keyword evidence="1" id="KW-0812">Transmembrane</keyword>
<feature type="transmembrane region" description="Helical" evidence="1">
    <location>
        <begin position="58"/>
        <end position="79"/>
    </location>
</feature>
<keyword evidence="1" id="KW-1133">Transmembrane helix</keyword>
<organism evidence="2 3">
    <name type="scientific">Dermatophagoides farinae</name>
    <name type="common">American house dust mite</name>
    <dbReference type="NCBI Taxonomy" id="6954"/>
    <lineage>
        <taxon>Eukaryota</taxon>
        <taxon>Metazoa</taxon>
        <taxon>Ecdysozoa</taxon>
        <taxon>Arthropoda</taxon>
        <taxon>Chelicerata</taxon>
        <taxon>Arachnida</taxon>
        <taxon>Acari</taxon>
        <taxon>Acariformes</taxon>
        <taxon>Sarcoptiformes</taxon>
        <taxon>Astigmata</taxon>
        <taxon>Psoroptidia</taxon>
        <taxon>Analgoidea</taxon>
        <taxon>Pyroglyphidae</taxon>
        <taxon>Dermatophagoidinae</taxon>
        <taxon>Dermatophagoides</taxon>
    </lineage>
</organism>
<dbReference type="AlphaFoldDB" id="A0A922L998"/>